<sequence length="119" mass="12530">MPSRRRQVVLAVLVAALVAAAGCSGILGSTETELLLVNNDEQSHDVTVEVLDDGDVVYSEQETVDENTNNDFPTFEGSGEYTVAVTVDGATTESVHEFSEDPETLSIGVQNDASVIIGG</sequence>
<dbReference type="Proteomes" id="UP000471521">
    <property type="component" value="Unassembled WGS sequence"/>
</dbReference>
<evidence type="ECO:0000259" key="1">
    <source>
        <dbReference type="Pfam" id="PF25942"/>
    </source>
</evidence>
<evidence type="ECO:0000313" key="2">
    <source>
        <dbReference type="EMBL" id="MXR19329.1"/>
    </source>
</evidence>
<proteinExistence type="predicted"/>
<gene>
    <name evidence="2" type="ORF">GRX66_01430</name>
</gene>
<dbReference type="Pfam" id="PF25942">
    <property type="entry name" value="Ig_halo"/>
    <property type="match status" value="1"/>
</dbReference>
<dbReference type="AlphaFoldDB" id="A0A6B0SNX6"/>
<accession>A0A6B0SNX6</accession>
<protein>
    <recommendedName>
        <fullName evidence="1">Ig-like domain-containing protein</fullName>
    </recommendedName>
</protein>
<organism evidence="2 3">
    <name type="scientific">Halobacterium bonnevillei</name>
    <dbReference type="NCBI Taxonomy" id="2692200"/>
    <lineage>
        <taxon>Archaea</taxon>
        <taxon>Methanobacteriati</taxon>
        <taxon>Methanobacteriota</taxon>
        <taxon>Stenosarchaea group</taxon>
        <taxon>Halobacteria</taxon>
        <taxon>Halobacteriales</taxon>
        <taxon>Halobacteriaceae</taxon>
        <taxon>Halobacterium</taxon>
    </lineage>
</organism>
<dbReference type="OrthoDB" id="252984at2157"/>
<feature type="domain" description="Ig-like" evidence="1">
    <location>
        <begin position="43"/>
        <end position="117"/>
    </location>
</feature>
<keyword evidence="3" id="KW-1185">Reference proteome</keyword>
<comment type="caution">
    <text evidence="2">The sequence shown here is derived from an EMBL/GenBank/DDBJ whole genome shotgun (WGS) entry which is preliminary data.</text>
</comment>
<dbReference type="PROSITE" id="PS51257">
    <property type="entry name" value="PROKAR_LIPOPROTEIN"/>
    <property type="match status" value="1"/>
</dbReference>
<dbReference type="InterPro" id="IPR058929">
    <property type="entry name" value="Ig_halo"/>
</dbReference>
<name>A0A6B0SNX6_9EURY</name>
<dbReference type="RefSeq" id="WP_159524922.1">
    <property type="nucleotide sequence ID" value="NZ_WUUU01000004.1"/>
</dbReference>
<evidence type="ECO:0000313" key="3">
    <source>
        <dbReference type="Proteomes" id="UP000471521"/>
    </source>
</evidence>
<dbReference type="EMBL" id="WUUU01000004">
    <property type="protein sequence ID" value="MXR19329.1"/>
    <property type="molecule type" value="Genomic_DNA"/>
</dbReference>
<reference evidence="2 3" key="1">
    <citation type="submission" date="2019-12" db="EMBL/GenBank/DDBJ databases">
        <title>Isolation and characterization of three novel carbon monoxide-oxidizing members of Halobacteria from salione crusts and soils.</title>
        <authorList>
            <person name="Myers M.R."/>
            <person name="King G.M."/>
        </authorList>
    </citation>
    <scope>NUCLEOTIDE SEQUENCE [LARGE SCALE GENOMIC DNA]</scope>
    <source>
        <strain evidence="2 3">PCN9</strain>
    </source>
</reference>
<dbReference type="Gene3D" id="2.60.40.3080">
    <property type="match status" value="1"/>
</dbReference>